<dbReference type="Proteomes" id="UP000886289">
    <property type="component" value="Unassembled WGS sequence"/>
</dbReference>
<evidence type="ECO:0000256" key="1">
    <source>
        <dbReference type="SAM" id="Coils"/>
    </source>
</evidence>
<dbReference type="SUPFAM" id="SSF46785">
    <property type="entry name" value="Winged helix' DNA-binding domain"/>
    <property type="match status" value="1"/>
</dbReference>
<sequence>MAQFGEVSLKVKRAILLDDKFTVAQIADLTGLKYESVETVIRRLLKEGILIKAEKAIPFQPKKGRPRQYYIFASEETKQKLKKEVEAFLLEEALVHPKREVPKNPHFVHANSLIQAAEKGERELTDELIKEIHINLKLAREYEEMITPNPEIAFAYIDFLQARLKYLKEEYEEGEKFLKSAKEVFKKYNMTKEEKEIEEFYRASILNPVLYEIEKTVEKGKYEQVLFKIEKVSSFAEELINPSEQKHLAKFFNIVKNLSHSAQTLKARNEKLEAQNRWLQSQN</sequence>
<dbReference type="AlphaFoldDB" id="A0A7C0U1X8"/>
<keyword evidence="1" id="KW-0175">Coiled coil</keyword>
<dbReference type="EMBL" id="DRBS01000108">
    <property type="protein sequence ID" value="HDD43774.1"/>
    <property type="molecule type" value="Genomic_DNA"/>
</dbReference>
<gene>
    <name evidence="2" type="ORF">ENG63_02795</name>
</gene>
<feature type="coiled-coil region" evidence="1">
    <location>
        <begin position="255"/>
        <end position="282"/>
    </location>
</feature>
<comment type="caution">
    <text evidence="2">The sequence shown here is derived from an EMBL/GenBank/DDBJ whole genome shotgun (WGS) entry which is preliminary data.</text>
</comment>
<dbReference type="InterPro" id="IPR036390">
    <property type="entry name" value="WH_DNA-bd_sf"/>
</dbReference>
<organism evidence="2">
    <name type="scientific">Desulfofervidus auxilii</name>
    <dbReference type="NCBI Taxonomy" id="1621989"/>
    <lineage>
        <taxon>Bacteria</taxon>
        <taxon>Pseudomonadati</taxon>
        <taxon>Thermodesulfobacteriota</taxon>
        <taxon>Candidatus Desulfofervidia</taxon>
        <taxon>Candidatus Desulfofervidales</taxon>
        <taxon>Candidatus Desulfofervidaceae</taxon>
        <taxon>Candidatus Desulfofervidus</taxon>
    </lineage>
</organism>
<proteinExistence type="predicted"/>
<reference evidence="2" key="1">
    <citation type="journal article" date="2020" name="mSystems">
        <title>Genome- and Community-Level Interaction Insights into Carbon Utilization and Element Cycling Functions of Hydrothermarchaeota in Hydrothermal Sediment.</title>
        <authorList>
            <person name="Zhou Z."/>
            <person name="Liu Y."/>
            <person name="Xu W."/>
            <person name="Pan J."/>
            <person name="Luo Z.H."/>
            <person name="Li M."/>
        </authorList>
    </citation>
    <scope>NUCLEOTIDE SEQUENCE [LARGE SCALE GENOMIC DNA]</scope>
    <source>
        <strain evidence="2">HyVt-233</strain>
    </source>
</reference>
<name>A0A7C0U1X8_DESA2</name>
<protein>
    <submittedName>
        <fullName evidence="2">Uncharacterized protein</fullName>
    </submittedName>
</protein>
<dbReference type="InterPro" id="IPR036388">
    <property type="entry name" value="WH-like_DNA-bd_sf"/>
</dbReference>
<feature type="non-terminal residue" evidence="2">
    <location>
        <position position="283"/>
    </location>
</feature>
<evidence type="ECO:0000313" key="2">
    <source>
        <dbReference type="EMBL" id="HDD43774.1"/>
    </source>
</evidence>
<dbReference type="Gene3D" id="1.10.10.10">
    <property type="entry name" value="Winged helix-like DNA-binding domain superfamily/Winged helix DNA-binding domain"/>
    <property type="match status" value="1"/>
</dbReference>
<accession>A0A7C0U1X8</accession>